<dbReference type="PANTHER" id="PTHR11592">
    <property type="entry name" value="GLUTATHIONE PEROXIDASE"/>
    <property type="match status" value="1"/>
</dbReference>
<organism evidence="7 8">
    <name type="scientific">Lagenidium giganteum</name>
    <dbReference type="NCBI Taxonomy" id="4803"/>
    <lineage>
        <taxon>Eukaryota</taxon>
        <taxon>Sar</taxon>
        <taxon>Stramenopiles</taxon>
        <taxon>Oomycota</taxon>
        <taxon>Peronosporomycetes</taxon>
        <taxon>Pythiales</taxon>
        <taxon>Pythiaceae</taxon>
    </lineage>
</organism>
<dbReference type="InterPro" id="IPR000889">
    <property type="entry name" value="Glutathione_peroxidase"/>
</dbReference>
<evidence type="ECO:0000259" key="6">
    <source>
        <dbReference type="PROSITE" id="PS51352"/>
    </source>
</evidence>
<dbReference type="InterPro" id="IPR029760">
    <property type="entry name" value="GPX_CS"/>
</dbReference>
<feature type="domain" description="PH" evidence="5">
    <location>
        <begin position="127"/>
        <end position="223"/>
    </location>
</feature>
<evidence type="ECO:0000259" key="5">
    <source>
        <dbReference type="PROSITE" id="PS50003"/>
    </source>
</evidence>
<dbReference type="AlphaFoldDB" id="A0AAV2Z1L6"/>
<dbReference type="PROSITE" id="PS00763">
    <property type="entry name" value="GLUTATHIONE_PEROXID_2"/>
    <property type="match status" value="1"/>
</dbReference>
<dbReference type="Pfam" id="PF00255">
    <property type="entry name" value="GSHPx"/>
    <property type="match status" value="1"/>
</dbReference>
<dbReference type="Gene3D" id="2.30.29.30">
    <property type="entry name" value="Pleckstrin-homology domain (PH domain)/Phosphotyrosine-binding domain (PTB)"/>
    <property type="match status" value="1"/>
</dbReference>
<dbReference type="CDD" id="cd00340">
    <property type="entry name" value="GSH_Peroxidase"/>
    <property type="match status" value="1"/>
</dbReference>
<dbReference type="Proteomes" id="UP001146120">
    <property type="component" value="Unassembled WGS sequence"/>
</dbReference>
<evidence type="ECO:0000313" key="7">
    <source>
        <dbReference type="EMBL" id="DAZ99499.1"/>
    </source>
</evidence>
<dbReference type="PROSITE" id="PS50003">
    <property type="entry name" value="PH_DOMAIN"/>
    <property type="match status" value="1"/>
</dbReference>
<dbReference type="GO" id="GO:0006979">
    <property type="term" value="P:response to oxidative stress"/>
    <property type="evidence" value="ECO:0007669"/>
    <property type="project" value="InterPro"/>
</dbReference>
<reference evidence="7" key="2">
    <citation type="journal article" date="2023" name="Microbiol Resour">
        <title>Decontamination and Annotation of the Draft Genome Sequence of the Oomycete Lagenidium giganteum ARSEF 373.</title>
        <authorList>
            <person name="Morgan W.R."/>
            <person name="Tartar A."/>
        </authorList>
    </citation>
    <scope>NUCLEOTIDE SEQUENCE</scope>
    <source>
        <strain evidence="7">ARSEF 373</strain>
    </source>
</reference>
<dbReference type="FunFam" id="3.40.30.10:FF:000010">
    <property type="entry name" value="Glutathione peroxidase"/>
    <property type="match status" value="1"/>
</dbReference>
<comment type="caution">
    <text evidence="7">The sequence shown here is derived from an EMBL/GenBank/DDBJ whole genome shotgun (WGS) entry which is preliminary data.</text>
</comment>
<reference evidence="7" key="1">
    <citation type="submission" date="2022-11" db="EMBL/GenBank/DDBJ databases">
        <authorList>
            <person name="Morgan W.R."/>
            <person name="Tartar A."/>
        </authorList>
    </citation>
    <scope>NUCLEOTIDE SEQUENCE</scope>
    <source>
        <strain evidence="7">ARSEF 373</strain>
    </source>
</reference>
<dbReference type="SUPFAM" id="SSF52833">
    <property type="entry name" value="Thioredoxin-like"/>
    <property type="match status" value="1"/>
</dbReference>
<protein>
    <recommendedName>
        <fullName evidence="4">Glutathione peroxidase</fullName>
    </recommendedName>
</protein>
<dbReference type="GO" id="GO:0004601">
    <property type="term" value="F:peroxidase activity"/>
    <property type="evidence" value="ECO:0007669"/>
    <property type="project" value="UniProtKB-KW"/>
</dbReference>
<dbReference type="SUPFAM" id="SSF50729">
    <property type="entry name" value="PH domain-like"/>
    <property type="match status" value="1"/>
</dbReference>
<keyword evidence="8" id="KW-1185">Reference proteome</keyword>
<dbReference type="InterPro" id="IPR013766">
    <property type="entry name" value="Thioredoxin_domain"/>
</dbReference>
<evidence type="ECO:0000256" key="3">
    <source>
        <dbReference type="ARBA" id="ARBA00023002"/>
    </source>
</evidence>
<evidence type="ECO:0000256" key="4">
    <source>
        <dbReference type="RuleBase" id="RU000499"/>
    </source>
</evidence>
<dbReference type="InterPro" id="IPR029759">
    <property type="entry name" value="GPX_AS"/>
</dbReference>
<dbReference type="InterPro" id="IPR001849">
    <property type="entry name" value="PH_domain"/>
</dbReference>
<evidence type="ECO:0000256" key="1">
    <source>
        <dbReference type="ARBA" id="ARBA00006926"/>
    </source>
</evidence>
<dbReference type="PANTHER" id="PTHR11592:SF78">
    <property type="entry name" value="GLUTATHIONE PEROXIDASE"/>
    <property type="match status" value="1"/>
</dbReference>
<gene>
    <name evidence="7" type="ORF">N0F65_001684</name>
</gene>
<dbReference type="PROSITE" id="PS00460">
    <property type="entry name" value="GLUTATHIONE_PEROXID_1"/>
    <property type="match status" value="1"/>
</dbReference>
<dbReference type="InterPro" id="IPR011993">
    <property type="entry name" value="PH-like_dom_sf"/>
</dbReference>
<dbReference type="EMBL" id="DAKRPA010000082">
    <property type="protein sequence ID" value="DAZ99499.1"/>
    <property type="molecule type" value="Genomic_DNA"/>
</dbReference>
<evidence type="ECO:0000313" key="8">
    <source>
        <dbReference type="Proteomes" id="UP001146120"/>
    </source>
</evidence>
<dbReference type="PROSITE" id="PS51352">
    <property type="entry name" value="THIOREDOXIN_2"/>
    <property type="match status" value="1"/>
</dbReference>
<feature type="domain" description="Thioredoxin" evidence="6">
    <location>
        <begin position="217"/>
        <end position="400"/>
    </location>
</feature>
<keyword evidence="3 4" id="KW-0560">Oxidoreductase</keyword>
<proteinExistence type="inferred from homology"/>
<evidence type="ECO:0000256" key="2">
    <source>
        <dbReference type="ARBA" id="ARBA00022559"/>
    </source>
</evidence>
<dbReference type="Gene3D" id="3.40.30.10">
    <property type="entry name" value="Glutaredoxin"/>
    <property type="match status" value="1"/>
</dbReference>
<comment type="similarity">
    <text evidence="1 4">Belongs to the glutathione peroxidase family.</text>
</comment>
<sequence>MSALQGRVFDRFRQFQKLSPSVQEQVNGLTDKVLASNAFANQSVSMFSSVYGAKPAQLVDVVLKELTDAKREDAEKIVDALVLKGAVTLHNEGRATASQIDGFAAGKTILVPTSVKDTTSVWDVREGAIQAGVLKRSTKSMLGVTNKDAYYVANDQRKALYVFDSDVARDATAQLDLAQASVQFDSSVEHGVKVSNSTASEVFAAESKEKAEEWLNSIINAGATYREAFNLDAESVKSFYELKDYDMQGAEVPMSKYKGKVVLVVNVSSLCGLTPTNYPELTKLDEMYRDQGLEILAFPCNQFNSQEPGTHEEIMEFVKQYNCKFPFFEKHDVNGANARPVFTYLKAKLPGSFGNFVKWNFTKFLVDRNGVPYKRYAPKDLPFSFEEDIKTLLAQIPSEL</sequence>
<name>A0AAV2Z1L6_9STRA</name>
<dbReference type="InterPro" id="IPR036249">
    <property type="entry name" value="Thioredoxin-like_sf"/>
</dbReference>
<dbReference type="PROSITE" id="PS51355">
    <property type="entry name" value="GLUTATHIONE_PEROXID_3"/>
    <property type="match status" value="1"/>
</dbReference>
<accession>A0AAV2Z1L6</accession>
<dbReference type="PRINTS" id="PR01011">
    <property type="entry name" value="GLUTPROXDASE"/>
</dbReference>
<keyword evidence="2 4" id="KW-0575">Peroxidase</keyword>